<evidence type="ECO:0000313" key="8">
    <source>
        <dbReference type="Proteomes" id="UP001153954"/>
    </source>
</evidence>
<evidence type="ECO:0000259" key="6">
    <source>
        <dbReference type="PROSITE" id="PS50950"/>
    </source>
</evidence>
<dbReference type="PROSITE" id="PS50950">
    <property type="entry name" value="ZF_THAP"/>
    <property type="match status" value="1"/>
</dbReference>
<proteinExistence type="predicted"/>
<keyword evidence="1" id="KW-0479">Metal-binding</keyword>
<dbReference type="EMBL" id="CAKOGL010000002">
    <property type="protein sequence ID" value="CAH2083834.1"/>
    <property type="molecule type" value="Genomic_DNA"/>
</dbReference>
<keyword evidence="4 5" id="KW-0238">DNA-binding</keyword>
<dbReference type="InterPro" id="IPR006612">
    <property type="entry name" value="THAP_Znf"/>
</dbReference>
<dbReference type="Proteomes" id="UP001153954">
    <property type="component" value="Unassembled WGS sequence"/>
</dbReference>
<name>A0AAU9TA57_EUPED</name>
<evidence type="ECO:0000256" key="5">
    <source>
        <dbReference type="PROSITE-ProRule" id="PRU00309"/>
    </source>
</evidence>
<sequence length="350" mass="40507">MADKENRRKCFKCSSSPVEDGVKLFRFPNPGTRNLFRCESWARYVFPDRNCTIEVQKKLYSEHRMLCQRHFKDEDFADGDKKCLLRTAIPCDKLKKTSKCKNYQKKSPTFAILLQGQIKNSKCHLRGRRWSKEEIITALRIFKRSPTCYRLLRRLFTLPSPSTLKNILNKQFAISEVYETIVPFSVRLNEPMFKTLRKFVNTQKHCGNEYILMFDEMSMKKKNINYECKCLAEGLQDHSTQGRSGLIASYALVFMIGGIRKKVKQLIAHYFSSGFATADRLAVLIKEVLHQFYKAGVNIAVTVCYMDGVNGRALSILGASTEHPYITMENRKIVVMLTHHIYSNALETCF</sequence>
<dbReference type="AlphaFoldDB" id="A0AAU9TA57"/>
<keyword evidence="8" id="KW-1185">Reference proteome</keyword>
<gene>
    <name evidence="7" type="ORF">EEDITHA_LOCUS462</name>
</gene>
<evidence type="ECO:0000313" key="7">
    <source>
        <dbReference type="EMBL" id="CAH2083834.1"/>
    </source>
</evidence>
<dbReference type="GO" id="GO:0003677">
    <property type="term" value="F:DNA binding"/>
    <property type="evidence" value="ECO:0007669"/>
    <property type="project" value="UniProtKB-UniRule"/>
</dbReference>
<dbReference type="SUPFAM" id="SSF57716">
    <property type="entry name" value="Glucocorticoid receptor-like (DNA-binding domain)"/>
    <property type="match status" value="1"/>
</dbReference>
<dbReference type="GO" id="GO:0008270">
    <property type="term" value="F:zinc ion binding"/>
    <property type="evidence" value="ECO:0007669"/>
    <property type="project" value="UniProtKB-KW"/>
</dbReference>
<comment type="caution">
    <text evidence="7">The sequence shown here is derived from an EMBL/GenBank/DDBJ whole genome shotgun (WGS) entry which is preliminary data.</text>
</comment>
<reference evidence="7" key="1">
    <citation type="submission" date="2022-03" db="EMBL/GenBank/DDBJ databases">
        <authorList>
            <person name="Tunstrom K."/>
        </authorList>
    </citation>
    <scope>NUCLEOTIDE SEQUENCE</scope>
</reference>
<evidence type="ECO:0000256" key="1">
    <source>
        <dbReference type="ARBA" id="ARBA00022723"/>
    </source>
</evidence>
<accession>A0AAU9TA57</accession>
<keyword evidence="3" id="KW-0862">Zinc</keyword>
<dbReference type="Pfam" id="PF21787">
    <property type="entry name" value="TNP-like_RNaseH_N"/>
    <property type="match status" value="1"/>
</dbReference>
<organism evidence="7 8">
    <name type="scientific">Euphydryas editha</name>
    <name type="common">Edith's checkerspot</name>
    <dbReference type="NCBI Taxonomy" id="104508"/>
    <lineage>
        <taxon>Eukaryota</taxon>
        <taxon>Metazoa</taxon>
        <taxon>Ecdysozoa</taxon>
        <taxon>Arthropoda</taxon>
        <taxon>Hexapoda</taxon>
        <taxon>Insecta</taxon>
        <taxon>Pterygota</taxon>
        <taxon>Neoptera</taxon>
        <taxon>Endopterygota</taxon>
        <taxon>Lepidoptera</taxon>
        <taxon>Glossata</taxon>
        <taxon>Ditrysia</taxon>
        <taxon>Papilionoidea</taxon>
        <taxon>Nymphalidae</taxon>
        <taxon>Nymphalinae</taxon>
        <taxon>Euphydryas</taxon>
    </lineage>
</organism>
<protein>
    <recommendedName>
        <fullName evidence="6">THAP-type domain-containing protein</fullName>
    </recommendedName>
</protein>
<evidence type="ECO:0000256" key="4">
    <source>
        <dbReference type="ARBA" id="ARBA00023125"/>
    </source>
</evidence>
<evidence type="ECO:0000256" key="3">
    <source>
        <dbReference type="ARBA" id="ARBA00022833"/>
    </source>
</evidence>
<keyword evidence="2 5" id="KW-0863">Zinc-finger</keyword>
<dbReference type="InterPro" id="IPR048365">
    <property type="entry name" value="TNP-like_RNaseH_N"/>
</dbReference>
<evidence type="ECO:0000256" key="2">
    <source>
        <dbReference type="ARBA" id="ARBA00022771"/>
    </source>
</evidence>
<feature type="domain" description="THAP-type" evidence="6">
    <location>
        <begin position="1"/>
        <end position="93"/>
    </location>
</feature>